<feature type="transmembrane region" description="Helical" evidence="2">
    <location>
        <begin position="514"/>
        <end position="537"/>
    </location>
</feature>
<organism evidence="5 6">
    <name type="scientific">Scleropages formosus</name>
    <name type="common">Asian bonytongue</name>
    <name type="synonym">Osteoglossum formosum</name>
    <dbReference type="NCBI Taxonomy" id="113540"/>
    <lineage>
        <taxon>Eukaryota</taxon>
        <taxon>Metazoa</taxon>
        <taxon>Chordata</taxon>
        <taxon>Craniata</taxon>
        <taxon>Vertebrata</taxon>
        <taxon>Euteleostomi</taxon>
        <taxon>Actinopterygii</taxon>
        <taxon>Neopterygii</taxon>
        <taxon>Teleostei</taxon>
        <taxon>Osteoglossocephala</taxon>
        <taxon>Osteoglossomorpha</taxon>
        <taxon>Osteoglossiformes</taxon>
        <taxon>Osteoglossidae</taxon>
        <taxon>Scleropages</taxon>
    </lineage>
</organism>
<dbReference type="InterPro" id="IPR028129">
    <property type="entry name" value="Consortin_C"/>
</dbReference>
<dbReference type="PANTHER" id="PTHR28581">
    <property type="entry name" value="CONSORTIN"/>
    <property type="match status" value="1"/>
</dbReference>
<dbReference type="GO" id="GO:0030133">
    <property type="term" value="C:transport vesicle"/>
    <property type="evidence" value="ECO:0007669"/>
    <property type="project" value="TreeGrafter"/>
</dbReference>
<dbReference type="CTD" id="566273"/>
<dbReference type="InterPro" id="IPR054132">
    <property type="entry name" value="Consortin_N"/>
</dbReference>
<feature type="compositionally biased region" description="Basic and acidic residues" evidence="1">
    <location>
        <begin position="63"/>
        <end position="74"/>
    </location>
</feature>
<feature type="compositionally biased region" description="Polar residues" evidence="1">
    <location>
        <begin position="329"/>
        <end position="345"/>
    </location>
</feature>
<feature type="region of interest" description="Disordered" evidence="1">
    <location>
        <begin position="377"/>
        <end position="410"/>
    </location>
</feature>
<dbReference type="GO" id="GO:0071253">
    <property type="term" value="F:connexin binding"/>
    <property type="evidence" value="ECO:0007669"/>
    <property type="project" value="InterPro"/>
</dbReference>
<dbReference type="GO" id="GO:0005802">
    <property type="term" value="C:trans-Golgi network"/>
    <property type="evidence" value="ECO:0007669"/>
    <property type="project" value="InterPro"/>
</dbReference>
<dbReference type="Pfam" id="PF22883">
    <property type="entry name" value="Consortin_N"/>
    <property type="match status" value="1"/>
</dbReference>
<dbReference type="InterPro" id="IPR042318">
    <property type="entry name" value="Consortin"/>
</dbReference>
<dbReference type="PANTHER" id="PTHR28581:SF1">
    <property type="entry name" value="CONSORTIN"/>
    <property type="match status" value="1"/>
</dbReference>
<evidence type="ECO:0000256" key="2">
    <source>
        <dbReference type="SAM" id="Phobius"/>
    </source>
</evidence>
<feature type="compositionally biased region" description="Basic and acidic residues" evidence="1">
    <location>
        <begin position="390"/>
        <end position="400"/>
    </location>
</feature>
<keyword evidence="2" id="KW-0472">Membrane</keyword>
<accession>A0A8C9QZ99</accession>
<dbReference type="OrthoDB" id="9894200at2759"/>
<feature type="compositionally biased region" description="Basic and acidic residues" evidence="1">
    <location>
        <begin position="318"/>
        <end position="328"/>
    </location>
</feature>
<dbReference type="GeneTree" id="ENSGT00390000005861"/>
<name>A0A8C9QZ99_SCLFO</name>
<evidence type="ECO:0000259" key="3">
    <source>
        <dbReference type="Pfam" id="PF15281"/>
    </source>
</evidence>
<dbReference type="Proteomes" id="UP000694397">
    <property type="component" value="Chromosome 1"/>
</dbReference>
<evidence type="ECO:0000313" key="6">
    <source>
        <dbReference type="Proteomes" id="UP000694397"/>
    </source>
</evidence>
<protein>
    <submittedName>
        <fullName evidence="5">Consortin, connexin sorting protein b</fullName>
    </submittedName>
</protein>
<dbReference type="Ensembl" id="ENSSFOT00015001946.2">
    <property type="protein sequence ID" value="ENSSFOP00015001906.2"/>
    <property type="gene ID" value="ENSSFOG00015001287.2"/>
</dbReference>
<feature type="compositionally biased region" description="Low complexity" evidence="1">
    <location>
        <begin position="80"/>
        <end position="103"/>
    </location>
</feature>
<feature type="domain" description="Consortin C-terminal" evidence="3">
    <location>
        <begin position="458"/>
        <end position="571"/>
    </location>
</feature>
<dbReference type="KEGG" id="sfm:108924138"/>
<reference evidence="5" key="3">
    <citation type="submission" date="2025-09" db="UniProtKB">
        <authorList>
            <consortium name="Ensembl"/>
        </authorList>
    </citation>
    <scope>IDENTIFICATION</scope>
</reference>
<sequence length="574" mass="62817">MDGGEHHNDKEVVQALDAPVAPPINAEFDSSLGLPDLEGIRIQHHEVVQVVGLQQDLMKDQPEEHAGLHDKEDGQATTGSSTSMHPPSDSSSPRSSPSPSDLSSALLASLKELGEHSDHSLLPRSLHQIAEACFLEEDYERAIQFIQLERLYHERLLSNLTTLQEKWEHQCKSAVRHRSSPIGSEQMDTLRHMCRTHQRPLLGVPKHVFVDQVLNSSLTTKRPSDVAHSLGTGSIAETQGMDLLALETDCGMIKAEDAVPCSRGEVPPHTGSSPKQLMVTPTPALGGAEETQLLPAKHWTEGFIGDQLMDSCLQKQEEVRQVDREGGSRNKSSPTKNHTTNNNQCVGVGDVIDGQLAMQGPTMPSGTGDETVIADRDSSDHVTPVGVEPWEGHTEAHHEMDEDEEEEELEEQDLADDEVGEEVLECEPGEEKLGVGMEQAGVGLDSLDDLAKRIRVEEVTPADGLVSILKRRVTVEGDTAQEGATLRQTKRRRVRFREPDDGLDQDEAGGASCLILLLLCIVTVVISVGGTAVYCLFGDQESTICTDFSHNMHFYLGHMQRGVDELKHWFSASS</sequence>
<keyword evidence="6" id="KW-1185">Reference proteome</keyword>
<dbReference type="AlphaFoldDB" id="A0A8C9QZ99"/>
<keyword evidence="2" id="KW-1133">Transmembrane helix</keyword>
<evidence type="ECO:0000313" key="5">
    <source>
        <dbReference type="Ensembl" id="ENSSFOP00015001906.2"/>
    </source>
</evidence>
<gene>
    <name evidence="5" type="primary">LOC108924138</name>
</gene>
<feature type="region of interest" description="Disordered" evidence="1">
    <location>
        <begin position="63"/>
        <end position="103"/>
    </location>
</feature>
<dbReference type="Pfam" id="PF15281">
    <property type="entry name" value="Consortin_C"/>
    <property type="match status" value="1"/>
</dbReference>
<dbReference type="GO" id="GO:0042998">
    <property type="term" value="P:positive regulation of Golgi to plasma membrane protein transport"/>
    <property type="evidence" value="ECO:0007669"/>
    <property type="project" value="InterPro"/>
</dbReference>
<dbReference type="GO" id="GO:0005886">
    <property type="term" value="C:plasma membrane"/>
    <property type="evidence" value="ECO:0007669"/>
    <property type="project" value="TreeGrafter"/>
</dbReference>
<reference evidence="5 6" key="1">
    <citation type="submission" date="2019-04" db="EMBL/GenBank/DDBJ databases">
        <authorList>
            <consortium name="Wellcome Sanger Institute Data Sharing"/>
        </authorList>
    </citation>
    <scope>NUCLEOTIDE SEQUENCE [LARGE SCALE GENOMIC DNA]</scope>
</reference>
<feature type="domain" description="Consortin N-terminal" evidence="4">
    <location>
        <begin position="118"/>
        <end position="168"/>
    </location>
</feature>
<reference evidence="5" key="2">
    <citation type="submission" date="2025-08" db="UniProtKB">
        <authorList>
            <consortium name="Ensembl"/>
        </authorList>
    </citation>
    <scope>IDENTIFICATION</scope>
</reference>
<feature type="region of interest" description="Disordered" evidence="1">
    <location>
        <begin position="318"/>
        <end position="346"/>
    </location>
</feature>
<evidence type="ECO:0000259" key="4">
    <source>
        <dbReference type="Pfam" id="PF22883"/>
    </source>
</evidence>
<evidence type="ECO:0000256" key="1">
    <source>
        <dbReference type="SAM" id="MobiDB-lite"/>
    </source>
</evidence>
<feature type="region of interest" description="Disordered" evidence="1">
    <location>
        <begin position="261"/>
        <end position="282"/>
    </location>
</feature>
<proteinExistence type="predicted"/>
<keyword evidence="2" id="KW-0812">Transmembrane</keyword>
<feature type="compositionally biased region" description="Acidic residues" evidence="1">
    <location>
        <begin position="401"/>
        <end position="410"/>
    </location>
</feature>